<dbReference type="InterPro" id="IPR002136">
    <property type="entry name" value="Ribosomal_uL4"/>
</dbReference>
<dbReference type="PANTHER" id="PTHR19431">
    <property type="entry name" value="60S RIBOSOMAL PROTEIN L4"/>
    <property type="match status" value="1"/>
</dbReference>
<sequence length="459" mass="52371">MQFPLSFFFLCNQLRCTNWLLSTARPLITIYKDKNESSGETVSLPAIFRAPIRPDLVSFVHDQIRKNSRQPYCVSKEAGHQTSAESWGTGRAVARIPRVRGGGTHRSGQGAFGNMCRGGRMFAPTKPWRRWHRRINVNQKRYALVSAIAASGVPALVQSKGHMIQEVPEFPLVVSDNIQEYNKTKQAVIFLRRIKAWNDIQKVYKSQRFRAGKGKMRNRRRIQRRGPLIVYGQDQGIRKAFRNIPGVDLMNINKMNLLKLAPGGHVGRFVIWTKSAFEKLDALYGTWRKESQLKADYNLPYPKMANTDLSRLLKSEEIRKVLRAPKKKVIRRVKKLNPLTNTRALLRLNPYAAVLKRAEILTLRTRKQERERYLANERGVKLPKSSLSMKTMLLLNRRKKQICKAKHAKTKKISLEDQKAVTDFGESKIMKSDAAKRSAEKEKAAAKSSAEGSIPAAKK</sequence>
<keyword evidence="7" id="KW-1185">Reference proteome</keyword>
<dbReference type="InterPro" id="IPR045240">
    <property type="entry name" value="Ribosomal_uL4_euk/arch"/>
</dbReference>
<dbReference type="OrthoDB" id="10259785at2759"/>
<dbReference type="InterPro" id="IPR025755">
    <property type="entry name" value="Ribos_uL4_C_dom"/>
</dbReference>
<dbReference type="PROSITE" id="PS00939">
    <property type="entry name" value="RIBOSOMAL_L1E"/>
    <property type="match status" value="1"/>
</dbReference>
<reference evidence="6 7" key="1">
    <citation type="submission" date="2015-07" db="EMBL/GenBank/DDBJ databases">
        <title>The genome of Melipona quadrifasciata.</title>
        <authorList>
            <person name="Pan H."/>
            <person name="Kapheim K."/>
        </authorList>
    </citation>
    <scope>NUCLEOTIDE SEQUENCE [LARGE SCALE GENOMIC DNA]</scope>
    <source>
        <strain evidence="6">0111107301</strain>
        <tissue evidence="6">Whole body</tissue>
    </source>
</reference>
<feature type="region of interest" description="Disordered" evidence="4">
    <location>
        <begin position="431"/>
        <end position="459"/>
    </location>
</feature>
<gene>
    <name evidence="6" type="ORF">WN51_01428</name>
</gene>
<accession>A0A0M8ZW43</accession>
<proteinExistence type="inferred from homology"/>
<dbReference type="STRING" id="166423.A0A0M8ZW43"/>
<evidence type="ECO:0000259" key="5">
    <source>
        <dbReference type="Pfam" id="PF14374"/>
    </source>
</evidence>
<dbReference type="GO" id="GO:0006412">
    <property type="term" value="P:translation"/>
    <property type="evidence" value="ECO:0007669"/>
    <property type="project" value="InterPro"/>
</dbReference>
<dbReference type="Pfam" id="PF00573">
    <property type="entry name" value="Ribosomal_L4"/>
    <property type="match status" value="1"/>
</dbReference>
<dbReference type="Proteomes" id="UP000053105">
    <property type="component" value="Unassembled WGS sequence"/>
</dbReference>
<protein>
    <submittedName>
        <fullName evidence="6">60S ribosomal protein L4</fullName>
    </submittedName>
</protein>
<evidence type="ECO:0000256" key="1">
    <source>
        <dbReference type="ARBA" id="ARBA00010528"/>
    </source>
</evidence>
<evidence type="ECO:0000256" key="4">
    <source>
        <dbReference type="SAM" id="MobiDB-lite"/>
    </source>
</evidence>
<evidence type="ECO:0000256" key="3">
    <source>
        <dbReference type="ARBA" id="ARBA00023274"/>
    </source>
</evidence>
<evidence type="ECO:0000313" key="6">
    <source>
        <dbReference type="EMBL" id="KOX72330.1"/>
    </source>
</evidence>
<dbReference type="SUPFAM" id="SSF52166">
    <property type="entry name" value="Ribosomal protein L4"/>
    <property type="match status" value="1"/>
</dbReference>
<organism evidence="6 7">
    <name type="scientific">Melipona quadrifasciata</name>
    <dbReference type="NCBI Taxonomy" id="166423"/>
    <lineage>
        <taxon>Eukaryota</taxon>
        <taxon>Metazoa</taxon>
        <taxon>Ecdysozoa</taxon>
        <taxon>Arthropoda</taxon>
        <taxon>Hexapoda</taxon>
        <taxon>Insecta</taxon>
        <taxon>Pterygota</taxon>
        <taxon>Neoptera</taxon>
        <taxon>Endopterygota</taxon>
        <taxon>Hymenoptera</taxon>
        <taxon>Apocrita</taxon>
        <taxon>Aculeata</taxon>
        <taxon>Apoidea</taxon>
        <taxon>Anthophila</taxon>
        <taxon>Apidae</taxon>
        <taxon>Melipona</taxon>
    </lineage>
</organism>
<dbReference type="InterPro" id="IPR023574">
    <property type="entry name" value="Ribosomal_uL4_dom_sf"/>
</dbReference>
<comment type="similarity">
    <text evidence="1">Belongs to the universal ribosomal protein uL4 family.</text>
</comment>
<dbReference type="EMBL" id="KQ435821">
    <property type="protein sequence ID" value="KOX72330.1"/>
    <property type="molecule type" value="Genomic_DNA"/>
</dbReference>
<dbReference type="InterPro" id="IPR013000">
    <property type="entry name" value="Ribosomal_uL4_euk/arc_CS"/>
</dbReference>
<keyword evidence="2 6" id="KW-0689">Ribosomal protein</keyword>
<dbReference type="Gene3D" id="3.40.1370.10">
    <property type="match status" value="1"/>
</dbReference>
<evidence type="ECO:0000313" key="7">
    <source>
        <dbReference type="Proteomes" id="UP000053105"/>
    </source>
</evidence>
<dbReference type="GO" id="GO:0005840">
    <property type="term" value="C:ribosome"/>
    <property type="evidence" value="ECO:0007669"/>
    <property type="project" value="UniProtKB-KW"/>
</dbReference>
<dbReference type="Pfam" id="PF14374">
    <property type="entry name" value="Ribos_L4_asso_C"/>
    <property type="match status" value="1"/>
</dbReference>
<evidence type="ECO:0000256" key="2">
    <source>
        <dbReference type="ARBA" id="ARBA00022980"/>
    </source>
</evidence>
<name>A0A0M8ZW43_9HYME</name>
<dbReference type="AlphaFoldDB" id="A0A0M8ZW43"/>
<dbReference type="GO" id="GO:1990904">
    <property type="term" value="C:ribonucleoprotein complex"/>
    <property type="evidence" value="ECO:0007669"/>
    <property type="project" value="UniProtKB-KW"/>
</dbReference>
<feature type="compositionally biased region" description="Basic and acidic residues" evidence="4">
    <location>
        <begin position="431"/>
        <end position="445"/>
    </location>
</feature>
<dbReference type="GO" id="GO:0003735">
    <property type="term" value="F:structural constituent of ribosome"/>
    <property type="evidence" value="ECO:0007669"/>
    <property type="project" value="InterPro"/>
</dbReference>
<keyword evidence="3" id="KW-0687">Ribonucleoprotein</keyword>
<dbReference type="FunFam" id="3.40.1370.10:FF:000002">
    <property type="entry name" value="60S ribosomal protein L4"/>
    <property type="match status" value="1"/>
</dbReference>
<feature type="domain" description="Large ribosomal subunit protein uL4 C-terminal" evidence="5">
    <location>
        <begin position="296"/>
        <end position="368"/>
    </location>
</feature>